<sequence length="47" mass="5388">MWVKGHPFAYLQHLFERLPNTDLDSPDALDALLPWSASLPEAIRKAR</sequence>
<feature type="domain" description="Transposase IS66 C-terminal" evidence="1">
    <location>
        <begin position="7"/>
        <end position="35"/>
    </location>
</feature>
<reference evidence="2" key="2">
    <citation type="submission" date="2020-09" db="EMBL/GenBank/DDBJ databases">
        <authorList>
            <person name="Sun Q."/>
            <person name="Ohkuma M."/>
        </authorList>
    </citation>
    <scope>NUCLEOTIDE SEQUENCE</scope>
    <source>
        <strain evidence="2">JCM 18487</strain>
    </source>
</reference>
<dbReference type="AlphaFoldDB" id="A0A917KL97"/>
<dbReference type="InterPro" id="IPR039552">
    <property type="entry name" value="IS66_C"/>
</dbReference>
<evidence type="ECO:0000313" key="2">
    <source>
        <dbReference type="EMBL" id="GGJ14105.1"/>
    </source>
</evidence>
<dbReference type="EMBL" id="BMOY01000064">
    <property type="protein sequence ID" value="GGJ14105.1"/>
    <property type="molecule type" value="Genomic_DNA"/>
</dbReference>
<reference evidence="2" key="1">
    <citation type="journal article" date="2014" name="Int. J. Syst. Evol. Microbiol.">
        <title>Complete genome sequence of Corynebacterium casei LMG S-19264T (=DSM 44701T), isolated from a smear-ripened cheese.</title>
        <authorList>
            <consortium name="US DOE Joint Genome Institute (JGI-PGF)"/>
            <person name="Walter F."/>
            <person name="Albersmeier A."/>
            <person name="Kalinowski J."/>
            <person name="Ruckert C."/>
        </authorList>
    </citation>
    <scope>NUCLEOTIDE SEQUENCE</scope>
    <source>
        <strain evidence="2">JCM 18487</strain>
    </source>
</reference>
<keyword evidence="3" id="KW-1185">Reference proteome</keyword>
<dbReference type="Pfam" id="PF13817">
    <property type="entry name" value="DDE_Tnp_IS66_C"/>
    <property type="match status" value="1"/>
</dbReference>
<proteinExistence type="predicted"/>
<organism evidence="2 3">
    <name type="scientific">Alicyclobacillus cellulosilyticus</name>
    <dbReference type="NCBI Taxonomy" id="1003997"/>
    <lineage>
        <taxon>Bacteria</taxon>
        <taxon>Bacillati</taxon>
        <taxon>Bacillota</taxon>
        <taxon>Bacilli</taxon>
        <taxon>Bacillales</taxon>
        <taxon>Alicyclobacillaceae</taxon>
        <taxon>Alicyclobacillus</taxon>
    </lineage>
</organism>
<comment type="caution">
    <text evidence="2">The sequence shown here is derived from an EMBL/GenBank/DDBJ whole genome shotgun (WGS) entry which is preliminary data.</text>
</comment>
<dbReference type="Proteomes" id="UP000637695">
    <property type="component" value="Unassembled WGS sequence"/>
</dbReference>
<evidence type="ECO:0000313" key="3">
    <source>
        <dbReference type="Proteomes" id="UP000637695"/>
    </source>
</evidence>
<protein>
    <recommendedName>
        <fullName evidence="1">Transposase IS66 C-terminal domain-containing protein</fullName>
    </recommendedName>
</protein>
<gene>
    <name evidence="2" type="ORF">GCM10010885_24310</name>
</gene>
<name>A0A917KL97_9BACL</name>
<accession>A0A917KL97</accession>
<dbReference type="RefSeq" id="WP_188883454.1">
    <property type="nucleotide sequence ID" value="NZ_BMOY01000064.1"/>
</dbReference>
<evidence type="ECO:0000259" key="1">
    <source>
        <dbReference type="Pfam" id="PF13817"/>
    </source>
</evidence>